<evidence type="ECO:0000256" key="4">
    <source>
        <dbReference type="ARBA" id="ARBA00022741"/>
    </source>
</evidence>
<feature type="domain" description="Thymidylate kinase-like" evidence="9">
    <location>
        <begin position="12"/>
        <end position="194"/>
    </location>
</feature>
<dbReference type="GO" id="GO:0005524">
    <property type="term" value="F:ATP binding"/>
    <property type="evidence" value="ECO:0007669"/>
    <property type="project" value="UniProtKB-UniRule"/>
</dbReference>
<evidence type="ECO:0000256" key="1">
    <source>
        <dbReference type="ARBA" id="ARBA00009776"/>
    </source>
</evidence>
<dbReference type="InterPro" id="IPR018094">
    <property type="entry name" value="Thymidylate_kinase"/>
</dbReference>
<evidence type="ECO:0000256" key="5">
    <source>
        <dbReference type="ARBA" id="ARBA00022777"/>
    </source>
</evidence>
<dbReference type="EMBL" id="MFAM01000023">
    <property type="protein sequence ID" value="OGD79369.1"/>
    <property type="molecule type" value="Genomic_DNA"/>
</dbReference>
<keyword evidence="5 8" id="KW-0418">Kinase</keyword>
<organism evidence="10 11">
    <name type="scientific">Candidatus Collierbacteria bacterium RIFOXYB1_FULL_49_13</name>
    <dbReference type="NCBI Taxonomy" id="1817728"/>
    <lineage>
        <taxon>Bacteria</taxon>
        <taxon>Candidatus Collieribacteriota</taxon>
    </lineage>
</organism>
<evidence type="ECO:0000256" key="8">
    <source>
        <dbReference type="HAMAP-Rule" id="MF_00165"/>
    </source>
</evidence>
<dbReference type="SUPFAM" id="SSF52540">
    <property type="entry name" value="P-loop containing nucleoside triphosphate hydrolases"/>
    <property type="match status" value="1"/>
</dbReference>
<comment type="catalytic activity">
    <reaction evidence="7 8">
        <text>dTMP + ATP = dTDP + ADP</text>
        <dbReference type="Rhea" id="RHEA:13517"/>
        <dbReference type="ChEBI" id="CHEBI:30616"/>
        <dbReference type="ChEBI" id="CHEBI:58369"/>
        <dbReference type="ChEBI" id="CHEBI:63528"/>
        <dbReference type="ChEBI" id="CHEBI:456216"/>
        <dbReference type="EC" id="2.7.4.9"/>
    </reaction>
</comment>
<keyword evidence="4 8" id="KW-0547">Nucleotide-binding</keyword>
<evidence type="ECO:0000256" key="3">
    <source>
        <dbReference type="ARBA" id="ARBA00022727"/>
    </source>
</evidence>
<proteinExistence type="inferred from homology"/>
<dbReference type="Pfam" id="PF02223">
    <property type="entry name" value="Thymidylate_kin"/>
    <property type="match status" value="1"/>
</dbReference>
<dbReference type="HAMAP" id="MF_00165">
    <property type="entry name" value="Thymidylate_kinase"/>
    <property type="match status" value="1"/>
</dbReference>
<dbReference type="PANTHER" id="PTHR10344">
    <property type="entry name" value="THYMIDYLATE KINASE"/>
    <property type="match status" value="1"/>
</dbReference>
<dbReference type="EC" id="2.7.4.9" evidence="8"/>
<dbReference type="InterPro" id="IPR039430">
    <property type="entry name" value="Thymidylate_kin-like_dom"/>
</dbReference>
<keyword evidence="3 8" id="KW-0545">Nucleotide biosynthesis</keyword>
<comment type="function">
    <text evidence="8">Phosphorylation of dTMP to form dTDP in both de novo and salvage pathways of dTTP synthesis.</text>
</comment>
<evidence type="ECO:0000313" key="10">
    <source>
        <dbReference type="EMBL" id="OGD79369.1"/>
    </source>
</evidence>
<dbReference type="PANTHER" id="PTHR10344:SF4">
    <property type="entry name" value="UMP-CMP KINASE 2, MITOCHONDRIAL"/>
    <property type="match status" value="1"/>
</dbReference>
<evidence type="ECO:0000313" key="11">
    <source>
        <dbReference type="Proteomes" id="UP000176682"/>
    </source>
</evidence>
<comment type="caution">
    <text evidence="8">Lacks conserved residue(s) required for the propagation of feature annotation.</text>
</comment>
<dbReference type="InterPro" id="IPR027417">
    <property type="entry name" value="P-loop_NTPase"/>
</dbReference>
<dbReference type="CDD" id="cd01672">
    <property type="entry name" value="TMPK"/>
    <property type="match status" value="1"/>
</dbReference>
<dbReference type="Gene3D" id="3.40.50.300">
    <property type="entry name" value="P-loop containing nucleotide triphosphate hydrolases"/>
    <property type="match status" value="1"/>
</dbReference>
<keyword evidence="2 8" id="KW-0808">Transferase</keyword>
<dbReference type="AlphaFoldDB" id="A0A1F5FIA0"/>
<evidence type="ECO:0000256" key="2">
    <source>
        <dbReference type="ARBA" id="ARBA00022679"/>
    </source>
</evidence>
<dbReference type="GO" id="GO:0006233">
    <property type="term" value="P:dTDP biosynthetic process"/>
    <property type="evidence" value="ECO:0007669"/>
    <property type="project" value="InterPro"/>
</dbReference>
<dbReference type="GO" id="GO:0006235">
    <property type="term" value="P:dTTP biosynthetic process"/>
    <property type="evidence" value="ECO:0007669"/>
    <property type="project" value="UniProtKB-UniRule"/>
</dbReference>
<dbReference type="GO" id="GO:0004798">
    <property type="term" value="F:dTMP kinase activity"/>
    <property type="evidence" value="ECO:0007669"/>
    <property type="project" value="UniProtKB-UniRule"/>
</dbReference>
<dbReference type="Proteomes" id="UP000176682">
    <property type="component" value="Unassembled WGS sequence"/>
</dbReference>
<gene>
    <name evidence="8" type="primary">tmk</name>
    <name evidence="10" type="ORF">A2368_01340</name>
</gene>
<evidence type="ECO:0000259" key="9">
    <source>
        <dbReference type="Pfam" id="PF02223"/>
    </source>
</evidence>
<comment type="similarity">
    <text evidence="1 8">Belongs to the thymidylate kinase family.</text>
</comment>
<dbReference type="GO" id="GO:0006227">
    <property type="term" value="P:dUDP biosynthetic process"/>
    <property type="evidence" value="ECO:0007669"/>
    <property type="project" value="TreeGrafter"/>
</dbReference>
<dbReference type="GO" id="GO:0005829">
    <property type="term" value="C:cytosol"/>
    <property type="evidence" value="ECO:0007669"/>
    <property type="project" value="TreeGrafter"/>
</dbReference>
<reference evidence="10 11" key="1">
    <citation type="journal article" date="2016" name="Nat. Commun.">
        <title>Thousands of microbial genomes shed light on interconnected biogeochemical processes in an aquifer system.</title>
        <authorList>
            <person name="Anantharaman K."/>
            <person name="Brown C.T."/>
            <person name="Hug L.A."/>
            <person name="Sharon I."/>
            <person name="Castelle C.J."/>
            <person name="Probst A.J."/>
            <person name="Thomas B.C."/>
            <person name="Singh A."/>
            <person name="Wilkins M.J."/>
            <person name="Karaoz U."/>
            <person name="Brodie E.L."/>
            <person name="Williams K.H."/>
            <person name="Hubbard S.S."/>
            <person name="Banfield J.F."/>
        </authorList>
    </citation>
    <scope>NUCLEOTIDE SEQUENCE [LARGE SCALE GENOMIC DNA]</scope>
</reference>
<evidence type="ECO:0000256" key="7">
    <source>
        <dbReference type="ARBA" id="ARBA00048743"/>
    </source>
</evidence>
<comment type="caution">
    <text evidence="10">The sequence shown here is derived from an EMBL/GenBank/DDBJ whole genome shotgun (WGS) entry which is preliminary data.</text>
</comment>
<accession>A0A1F5FIA0</accession>
<name>A0A1F5FIA0_9BACT</name>
<keyword evidence="6 8" id="KW-0067">ATP-binding</keyword>
<sequence length="211" mass="23881">MRTVEHKGFVVVEGGSGVGKTTALTGLKENLTDWEFYREPGGTPFGELMRDAVQEHKELEIDPVAAFMAYSASRANLIRGVIWPALEEGRKVMLDRYWFSTIAYQGRGEGVDKEFIQSLSLRITDGLLPGLVLHYDLLPELALSRKSGCSDEDRYDMKDLDFHRRIYDAYHELAAEYDDIWVMIDASQSPEKVLTDSLSVLEERGLWKSGV</sequence>
<dbReference type="NCBIfam" id="TIGR00041">
    <property type="entry name" value="DTMP_kinase"/>
    <property type="match status" value="1"/>
</dbReference>
<protein>
    <recommendedName>
        <fullName evidence="8">Thymidylate kinase</fullName>
        <ecNumber evidence="8">2.7.4.9</ecNumber>
    </recommendedName>
    <alternativeName>
        <fullName evidence="8">dTMP kinase</fullName>
    </alternativeName>
</protein>
<evidence type="ECO:0000256" key="6">
    <source>
        <dbReference type="ARBA" id="ARBA00022840"/>
    </source>
</evidence>